<name>A0A1C2ECK8_9PSED</name>
<dbReference type="RefSeq" id="WP_065987014.1">
    <property type="nucleotide sequence ID" value="NZ_MDEN01000053.1"/>
</dbReference>
<comment type="caution">
    <text evidence="2">The sequence shown here is derived from an EMBL/GenBank/DDBJ whole genome shotgun (WGS) entry which is preliminary data.</text>
</comment>
<sequence>MAPSNVKLPYLRLAYLLCGIALTLLGIGGLIVHSWFVGGVLGAIGLTALGIAAYPERETFNRIWNDGAWVDVANLVVHVLEFLTS</sequence>
<evidence type="ECO:0000313" key="2">
    <source>
        <dbReference type="EMBL" id="OCX24804.1"/>
    </source>
</evidence>
<feature type="transmembrane region" description="Helical" evidence="1">
    <location>
        <begin position="35"/>
        <end position="54"/>
    </location>
</feature>
<feature type="transmembrane region" description="Helical" evidence="1">
    <location>
        <begin position="12"/>
        <end position="29"/>
    </location>
</feature>
<evidence type="ECO:0000313" key="3">
    <source>
        <dbReference type="Proteomes" id="UP000095143"/>
    </source>
</evidence>
<proteinExistence type="predicted"/>
<keyword evidence="1" id="KW-1133">Transmembrane helix</keyword>
<dbReference type="EMBL" id="MDEN01000053">
    <property type="protein sequence ID" value="OCX24804.1"/>
    <property type="molecule type" value="Genomic_DNA"/>
</dbReference>
<dbReference type="AlphaFoldDB" id="A0A1C2ECK8"/>
<reference evidence="2 3" key="1">
    <citation type="submission" date="2016-08" db="EMBL/GenBank/DDBJ databases">
        <title>Whole genome sequence of Pseudomonas graminis strain UASWS1507, a potential biological control agent for agriculture.</title>
        <authorList>
            <person name="Crovadore J."/>
            <person name="Calmin G."/>
            <person name="Chablais R."/>
            <person name="Cochard B."/>
            <person name="Lefort F."/>
        </authorList>
    </citation>
    <scope>NUCLEOTIDE SEQUENCE [LARGE SCALE GENOMIC DNA]</scope>
    <source>
        <strain evidence="2 3">UASWS1507</strain>
    </source>
</reference>
<accession>A0A1C2ECK8</accession>
<dbReference type="Proteomes" id="UP000095143">
    <property type="component" value="Unassembled WGS sequence"/>
</dbReference>
<gene>
    <name evidence="2" type="ORF">BBI10_04085</name>
</gene>
<organism evidence="2 3">
    <name type="scientific">Pseudomonas graminis</name>
    <dbReference type="NCBI Taxonomy" id="158627"/>
    <lineage>
        <taxon>Bacteria</taxon>
        <taxon>Pseudomonadati</taxon>
        <taxon>Pseudomonadota</taxon>
        <taxon>Gammaproteobacteria</taxon>
        <taxon>Pseudomonadales</taxon>
        <taxon>Pseudomonadaceae</taxon>
        <taxon>Pseudomonas</taxon>
    </lineage>
</organism>
<keyword evidence="1" id="KW-0472">Membrane</keyword>
<evidence type="ECO:0000256" key="1">
    <source>
        <dbReference type="SAM" id="Phobius"/>
    </source>
</evidence>
<keyword evidence="1" id="KW-0812">Transmembrane</keyword>
<protein>
    <submittedName>
        <fullName evidence="2">Uncharacterized protein</fullName>
    </submittedName>
</protein>